<dbReference type="SUPFAM" id="SSF54001">
    <property type="entry name" value="Cysteine proteinases"/>
    <property type="match status" value="1"/>
</dbReference>
<evidence type="ECO:0000256" key="6">
    <source>
        <dbReference type="RuleBase" id="RU367104"/>
    </source>
</evidence>
<dbReference type="EC" id="3.4.19.12" evidence="6"/>
<name>A0A9W6BYY0_9CHLO</name>
<accession>A0A9W6BYY0</accession>
<dbReference type="Pfam" id="PF24560">
    <property type="entry name" value="zf-C2H2_OTU1_C"/>
    <property type="match status" value="1"/>
</dbReference>
<dbReference type="GO" id="GO:0005634">
    <property type="term" value="C:nucleus"/>
    <property type="evidence" value="ECO:0007669"/>
    <property type="project" value="TreeGrafter"/>
</dbReference>
<evidence type="ECO:0000259" key="9">
    <source>
        <dbReference type="Pfam" id="PF24560"/>
    </source>
</evidence>
<comment type="subcellular location">
    <subcellularLocation>
        <location evidence="6">Cytoplasm</location>
    </subcellularLocation>
</comment>
<feature type="region of interest" description="Disordered" evidence="7">
    <location>
        <begin position="1"/>
        <end position="67"/>
    </location>
</feature>
<feature type="region of interest" description="Disordered" evidence="7">
    <location>
        <begin position="87"/>
        <end position="150"/>
    </location>
</feature>
<dbReference type="PANTHER" id="PTHR13312:SF0">
    <property type="entry name" value="UBIQUITIN THIOESTERASE OTU1"/>
    <property type="match status" value="1"/>
</dbReference>
<dbReference type="GO" id="GO:0036503">
    <property type="term" value="P:ERAD pathway"/>
    <property type="evidence" value="ECO:0007669"/>
    <property type="project" value="TreeGrafter"/>
</dbReference>
<dbReference type="OrthoDB" id="65596at2759"/>
<feature type="compositionally biased region" description="Low complexity" evidence="7">
    <location>
        <begin position="20"/>
        <end position="67"/>
    </location>
</feature>
<dbReference type="Gene3D" id="3.90.70.80">
    <property type="match status" value="1"/>
</dbReference>
<dbReference type="InterPro" id="IPR038765">
    <property type="entry name" value="Papain-like_cys_pep_sf"/>
</dbReference>
<keyword evidence="5 6" id="KW-0788">Thiol protease</keyword>
<evidence type="ECO:0000256" key="4">
    <source>
        <dbReference type="ARBA" id="ARBA00022801"/>
    </source>
</evidence>
<dbReference type="GO" id="GO:0016579">
    <property type="term" value="P:protein deubiquitination"/>
    <property type="evidence" value="ECO:0007669"/>
    <property type="project" value="TreeGrafter"/>
</dbReference>
<dbReference type="EMBL" id="BRXU01000038">
    <property type="protein sequence ID" value="GLC60739.1"/>
    <property type="molecule type" value="Genomic_DNA"/>
</dbReference>
<keyword evidence="11" id="KW-1185">Reference proteome</keyword>
<keyword evidence="6" id="KW-0963">Cytoplasm</keyword>
<keyword evidence="2" id="KW-0645">Protease</keyword>
<dbReference type="InterPro" id="IPR003903">
    <property type="entry name" value="UIM_dom"/>
</dbReference>
<sequence length="362" mass="37202">MLALANGDTLTVRPGPAASPPVVATAPSQLNTSNAAAASASGAASQGFTQAADTAPSSAGTAAAATAAAAFEDEDEMLARAIAASLEEQGPSGGGPQAAAAAGGPTGRSPAPDPHSAARQQQHRPRPEEGGVAGRSVSNGPAAGGPAPLSAAVPGGGGSCVVRRVIDSDNSCLFNAVGYVMERSRSRADALRKVVAQVVAGDPITFNDGFLGKDVQEYCNWIQQRDKWGGAIELFILSQHYGREIAAFDIQTKRCDIYGQDKGYPERALLIYDGLHYDALAVAAFEGGPEELDVTMFRPGGAEGAAIMEAAEKLVAATHAARQFTDTANFTLRCGVCQMGFKGEKEAVEHAKATGHQNFAEY</sequence>
<evidence type="ECO:0000256" key="3">
    <source>
        <dbReference type="ARBA" id="ARBA00022786"/>
    </source>
</evidence>
<evidence type="ECO:0000256" key="7">
    <source>
        <dbReference type="SAM" id="MobiDB-lite"/>
    </source>
</evidence>
<dbReference type="PROSITE" id="PS50330">
    <property type="entry name" value="UIM"/>
    <property type="match status" value="1"/>
</dbReference>
<dbReference type="Pfam" id="PF02338">
    <property type="entry name" value="OTU"/>
    <property type="match status" value="1"/>
</dbReference>
<dbReference type="GO" id="GO:0005829">
    <property type="term" value="C:cytosol"/>
    <property type="evidence" value="ECO:0007669"/>
    <property type="project" value="TreeGrafter"/>
</dbReference>
<protein>
    <recommendedName>
        <fullName evidence="6">Ubiquitin thioesterase OTU</fullName>
        <ecNumber evidence="6">3.4.19.12</ecNumber>
    </recommendedName>
</protein>
<evidence type="ECO:0000256" key="1">
    <source>
        <dbReference type="ARBA" id="ARBA00000707"/>
    </source>
</evidence>
<evidence type="ECO:0000313" key="10">
    <source>
        <dbReference type="EMBL" id="GLC60739.1"/>
    </source>
</evidence>
<comment type="caution">
    <text evidence="10">The sequence shown here is derived from an EMBL/GenBank/DDBJ whole genome shotgun (WGS) entry which is preliminary data.</text>
</comment>
<feature type="domain" description="OTU1-like C-terminal C2H2-type zinc finger" evidence="9">
    <location>
        <begin position="328"/>
        <end position="362"/>
    </location>
</feature>
<dbReference type="Proteomes" id="UP001165080">
    <property type="component" value="Unassembled WGS sequence"/>
</dbReference>
<organism evidence="10 11">
    <name type="scientific">Pleodorina starrii</name>
    <dbReference type="NCBI Taxonomy" id="330485"/>
    <lineage>
        <taxon>Eukaryota</taxon>
        <taxon>Viridiplantae</taxon>
        <taxon>Chlorophyta</taxon>
        <taxon>core chlorophytes</taxon>
        <taxon>Chlorophyceae</taxon>
        <taxon>CS clade</taxon>
        <taxon>Chlamydomonadales</taxon>
        <taxon>Volvocaceae</taxon>
        <taxon>Pleodorina</taxon>
    </lineage>
</organism>
<comment type="catalytic activity">
    <reaction evidence="1 6">
        <text>Thiol-dependent hydrolysis of ester, thioester, amide, peptide and isopeptide bonds formed by the C-terminal Gly of ubiquitin (a 76-residue protein attached to proteins as an intracellular targeting signal).</text>
        <dbReference type="EC" id="3.4.19.12"/>
    </reaction>
</comment>
<dbReference type="Pfam" id="PF02809">
    <property type="entry name" value="UIM"/>
    <property type="match status" value="1"/>
</dbReference>
<keyword evidence="3 6" id="KW-0833">Ubl conjugation pathway</keyword>
<evidence type="ECO:0000313" key="11">
    <source>
        <dbReference type="Proteomes" id="UP001165080"/>
    </source>
</evidence>
<evidence type="ECO:0000256" key="5">
    <source>
        <dbReference type="ARBA" id="ARBA00022807"/>
    </source>
</evidence>
<reference evidence="10 11" key="1">
    <citation type="journal article" date="2023" name="Commun. Biol.">
        <title>Reorganization of the ancestral sex-determining regions during the evolution of trioecy in Pleodorina starrii.</title>
        <authorList>
            <person name="Takahashi K."/>
            <person name="Suzuki S."/>
            <person name="Kawai-Toyooka H."/>
            <person name="Yamamoto K."/>
            <person name="Hamaji T."/>
            <person name="Ootsuki R."/>
            <person name="Yamaguchi H."/>
            <person name="Kawachi M."/>
            <person name="Higashiyama T."/>
            <person name="Nozaki H."/>
        </authorList>
    </citation>
    <scope>NUCLEOTIDE SEQUENCE [LARGE SCALE GENOMIC DNA]</scope>
    <source>
        <strain evidence="10 11">NIES-4479</strain>
    </source>
</reference>
<dbReference type="PANTHER" id="PTHR13312">
    <property type="entry name" value="HIV-INDUCED PROTEIN-7-LIKE PROTEASE"/>
    <property type="match status" value="1"/>
</dbReference>
<comment type="function">
    <text evidence="6">Hydrolase that can remove conjugated ubiquitin from proteins and may therefore play an important regulatory role at the level of protein turnover by preventing degradation.</text>
</comment>
<dbReference type="SMART" id="SM00726">
    <property type="entry name" value="UIM"/>
    <property type="match status" value="1"/>
</dbReference>
<dbReference type="CDD" id="cd22793">
    <property type="entry name" value="OTU_plant_OTU1_2-like"/>
    <property type="match status" value="1"/>
</dbReference>
<dbReference type="GO" id="GO:0030968">
    <property type="term" value="P:endoplasmic reticulum unfolded protein response"/>
    <property type="evidence" value="ECO:0007669"/>
    <property type="project" value="TreeGrafter"/>
</dbReference>
<gene>
    <name evidence="10" type="primary">PLEST007907</name>
    <name evidence="10" type="ORF">PLESTB_001665600</name>
</gene>
<dbReference type="GO" id="GO:0004843">
    <property type="term" value="F:cysteine-type deubiquitinase activity"/>
    <property type="evidence" value="ECO:0007669"/>
    <property type="project" value="UniProtKB-UniRule"/>
</dbReference>
<dbReference type="InterPro" id="IPR003323">
    <property type="entry name" value="OTU_dom"/>
</dbReference>
<evidence type="ECO:0000256" key="2">
    <source>
        <dbReference type="ARBA" id="ARBA00022670"/>
    </source>
</evidence>
<proteinExistence type="predicted"/>
<dbReference type="InterPro" id="IPR057766">
    <property type="entry name" value="Znf-C2H2_OTU1-like_C"/>
</dbReference>
<feature type="compositionally biased region" description="Low complexity" evidence="7">
    <location>
        <begin position="136"/>
        <end position="150"/>
    </location>
</feature>
<keyword evidence="4 6" id="KW-0378">Hydrolase</keyword>
<feature type="compositionally biased region" description="Low complexity" evidence="7">
    <location>
        <begin position="97"/>
        <end position="110"/>
    </location>
</feature>
<feature type="domain" description="OTU" evidence="8">
    <location>
        <begin position="168"/>
        <end position="249"/>
    </location>
</feature>
<dbReference type="AlphaFoldDB" id="A0A9W6BYY0"/>
<evidence type="ECO:0000259" key="8">
    <source>
        <dbReference type="Pfam" id="PF02338"/>
    </source>
</evidence>